<dbReference type="InterPro" id="IPR018211">
    <property type="entry name" value="ADH_Fe_CS"/>
</dbReference>
<dbReference type="Gene3D" id="3.40.50.1970">
    <property type="match status" value="1"/>
</dbReference>
<dbReference type="GeneID" id="17257561"/>
<evidence type="ECO:0000259" key="6">
    <source>
        <dbReference type="Pfam" id="PF00465"/>
    </source>
</evidence>
<reference evidence="8" key="2">
    <citation type="submission" date="2024-10" db="UniProtKB">
        <authorList>
            <consortium name="EnsemblProtists"/>
        </authorList>
    </citation>
    <scope>IDENTIFICATION</scope>
</reference>
<dbReference type="PANTHER" id="PTHR11496:SF102">
    <property type="entry name" value="ALCOHOL DEHYDROGENASE 4"/>
    <property type="match status" value="1"/>
</dbReference>
<dbReference type="PaxDb" id="2903-EOD11394"/>
<evidence type="ECO:0000256" key="2">
    <source>
        <dbReference type="ARBA" id="ARBA00023002"/>
    </source>
</evidence>
<accession>A0A0D3IJF9</accession>
<dbReference type="OMA" id="NLMGAGC"/>
<comment type="similarity">
    <text evidence="1">Belongs to the iron-containing alcohol dehydrogenase family.</text>
</comment>
<dbReference type="PROSITE" id="PS00913">
    <property type="entry name" value="ADH_IRON_1"/>
    <property type="match status" value="1"/>
</dbReference>
<reference evidence="9" key="1">
    <citation type="journal article" date="2013" name="Nature">
        <title>Pan genome of the phytoplankton Emiliania underpins its global distribution.</title>
        <authorList>
            <person name="Read B.A."/>
            <person name="Kegel J."/>
            <person name="Klute M.J."/>
            <person name="Kuo A."/>
            <person name="Lefebvre S.C."/>
            <person name="Maumus F."/>
            <person name="Mayer C."/>
            <person name="Miller J."/>
            <person name="Monier A."/>
            <person name="Salamov A."/>
            <person name="Young J."/>
            <person name="Aguilar M."/>
            <person name="Claverie J.M."/>
            <person name="Frickenhaus S."/>
            <person name="Gonzalez K."/>
            <person name="Herman E.K."/>
            <person name="Lin Y.C."/>
            <person name="Napier J."/>
            <person name="Ogata H."/>
            <person name="Sarno A.F."/>
            <person name="Shmutz J."/>
            <person name="Schroeder D."/>
            <person name="de Vargas C."/>
            <person name="Verret F."/>
            <person name="von Dassow P."/>
            <person name="Valentin K."/>
            <person name="Van de Peer Y."/>
            <person name="Wheeler G."/>
            <person name="Dacks J.B."/>
            <person name="Delwiche C.F."/>
            <person name="Dyhrman S.T."/>
            <person name="Glockner G."/>
            <person name="John U."/>
            <person name="Richards T."/>
            <person name="Worden A.Z."/>
            <person name="Zhang X."/>
            <person name="Grigoriev I.V."/>
            <person name="Allen A.E."/>
            <person name="Bidle K."/>
            <person name="Borodovsky M."/>
            <person name="Bowler C."/>
            <person name="Brownlee C."/>
            <person name="Cock J.M."/>
            <person name="Elias M."/>
            <person name="Gladyshev V.N."/>
            <person name="Groth M."/>
            <person name="Guda C."/>
            <person name="Hadaegh A."/>
            <person name="Iglesias-Rodriguez M.D."/>
            <person name="Jenkins J."/>
            <person name="Jones B.M."/>
            <person name="Lawson T."/>
            <person name="Leese F."/>
            <person name="Lindquist E."/>
            <person name="Lobanov A."/>
            <person name="Lomsadze A."/>
            <person name="Malik S.B."/>
            <person name="Marsh M.E."/>
            <person name="Mackinder L."/>
            <person name="Mock T."/>
            <person name="Mueller-Roeber B."/>
            <person name="Pagarete A."/>
            <person name="Parker M."/>
            <person name="Probert I."/>
            <person name="Quesneville H."/>
            <person name="Raines C."/>
            <person name="Rensing S.A."/>
            <person name="Riano-Pachon D.M."/>
            <person name="Richier S."/>
            <person name="Rokitta S."/>
            <person name="Shiraiwa Y."/>
            <person name="Soanes D.M."/>
            <person name="van der Giezen M."/>
            <person name="Wahlund T.M."/>
            <person name="Williams B."/>
            <person name="Wilson W."/>
            <person name="Wolfe G."/>
            <person name="Wurch L.L."/>
        </authorList>
    </citation>
    <scope>NUCLEOTIDE SEQUENCE</scope>
</reference>
<sequence length="401" mass="41206">MVVSLDLPRAILTGGGSVGRLGGLLANFGMRRPLVVADSFLASPQSGAVDKVVAAMSTSVADYGVFTDTISDPTTESVERCVDALAAGSYDSIVALGGGSPMDTAKAAAALRTHGGRMRDYKAPFTLDRPSLPIVAIPTTAGTGSEATKFTIITDSETEEKMLCIGLAYLPLAAILDHELTLTKPLRLTADTGIDAICHAMEAYVSAKANPFSDGVAASAMRRLGGALHTACSSPADGAAREAMLLGSCEAGIAFSNSSVTLIHGMSRPLGASFHIPHGMCNAMLLPRVTAFSAGGAVKRYADAARLMGLCDEGAADIDAAMGIPDALQRVTSDLRVPTLEGFGIDEAVFRKAVPSMAQAALASGSPNNNPIVPTATEVEALYHEIWDVGVGLRARGEAAA</sequence>
<name>A0A0D3IJF9_EMIH1</name>
<dbReference type="Pfam" id="PF00465">
    <property type="entry name" value="Fe-ADH"/>
    <property type="match status" value="1"/>
</dbReference>
<dbReference type="FunFam" id="3.40.50.1970:FF:000003">
    <property type="entry name" value="Alcohol dehydrogenase, iron-containing"/>
    <property type="match status" value="1"/>
</dbReference>
<feature type="domain" description="Alcohol dehydrogenase iron-type/glycerol dehydrogenase GldA" evidence="6">
    <location>
        <begin position="8"/>
        <end position="177"/>
    </location>
</feature>
<feature type="domain" description="Fe-containing alcohol dehydrogenase-like C-terminal" evidence="7">
    <location>
        <begin position="189"/>
        <end position="386"/>
    </location>
</feature>
<evidence type="ECO:0000256" key="4">
    <source>
        <dbReference type="ARBA" id="ARBA00074847"/>
    </source>
</evidence>
<dbReference type="KEGG" id="ehx:EMIHUDRAFT_357847"/>
<dbReference type="eggNOG" id="KOG3857">
    <property type="taxonomic scope" value="Eukaryota"/>
</dbReference>
<proteinExistence type="inferred from homology"/>
<dbReference type="InterPro" id="IPR056798">
    <property type="entry name" value="ADH_Fe_C"/>
</dbReference>
<dbReference type="InterPro" id="IPR001670">
    <property type="entry name" value="ADH_Fe/GldA"/>
</dbReference>
<dbReference type="GO" id="GO:0046872">
    <property type="term" value="F:metal ion binding"/>
    <property type="evidence" value="ECO:0007669"/>
    <property type="project" value="InterPro"/>
</dbReference>
<evidence type="ECO:0000313" key="9">
    <source>
        <dbReference type="Proteomes" id="UP000013827"/>
    </source>
</evidence>
<dbReference type="GO" id="GO:0006113">
    <property type="term" value="P:fermentation"/>
    <property type="evidence" value="ECO:0007669"/>
    <property type="project" value="UniProtKB-ARBA"/>
</dbReference>
<protein>
    <recommendedName>
        <fullName evidence="4">Alcohol dehydrogenase 4</fullName>
    </recommendedName>
    <alternativeName>
        <fullName evidence="5">Alcohol dehydrogenase IV</fullName>
    </alternativeName>
</protein>
<evidence type="ECO:0000259" key="7">
    <source>
        <dbReference type="Pfam" id="PF25137"/>
    </source>
</evidence>
<keyword evidence="3" id="KW-0520">NAD</keyword>
<dbReference type="STRING" id="2903.R1DRR2"/>
<evidence type="ECO:0000313" key="8">
    <source>
        <dbReference type="EnsemblProtists" id="EOD11394"/>
    </source>
</evidence>
<evidence type="ECO:0000256" key="5">
    <source>
        <dbReference type="ARBA" id="ARBA00076695"/>
    </source>
</evidence>
<keyword evidence="2" id="KW-0560">Oxidoreductase</keyword>
<dbReference type="Pfam" id="PF25137">
    <property type="entry name" value="ADH_Fe_C"/>
    <property type="match status" value="1"/>
</dbReference>
<dbReference type="Gene3D" id="1.20.1090.10">
    <property type="entry name" value="Dehydroquinate synthase-like - alpha domain"/>
    <property type="match status" value="1"/>
</dbReference>
<dbReference type="AlphaFoldDB" id="A0A0D3IJF9"/>
<organism evidence="8 9">
    <name type="scientific">Emiliania huxleyi (strain CCMP1516)</name>
    <dbReference type="NCBI Taxonomy" id="280463"/>
    <lineage>
        <taxon>Eukaryota</taxon>
        <taxon>Haptista</taxon>
        <taxon>Haptophyta</taxon>
        <taxon>Prymnesiophyceae</taxon>
        <taxon>Isochrysidales</taxon>
        <taxon>Noelaerhabdaceae</taxon>
        <taxon>Emiliania</taxon>
    </lineage>
</organism>
<dbReference type="SUPFAM" id="SSF56796">
    <property type="entry name" value="Dehydroquinate synthase-like"/>
    <property type="match status" value="1"/>
</dbReference>
<dbReference type="EnsemblProtists" id="EOD11394">
    <property type="protein sequence ID" value="EOD11394"/>
    <property type="gene ID" value="EMIHUDRAFT_357847"/>
</dbReference>
<dbReference type="GO" id="GO:0004022">
    <property type="term" value="F:alcohol dehydrogenase (NAD+) activity"/>
    <property type="evidence" value="ECO:0007669"/>
    <property type="project" value="TreeGrafter"/>
</dbReference>
<dbReference type="PANTHER" id="PTHR11496">
    <property type="entry name" value="ALCOHOL DEHYDROGENASE"/>
    <property type="match status" value="1"/>
</dbReference>
<dbReference type="FunFam" id="1.20.1090.10:FF:000001">
    <property type="entry name" value="Aldehyde-alcohol dehydrogenase"/>
    <property type="match status" value="1"/>
</dbReference>
<keyword evidence="9" id="KW-1185">Reference proteome</keyword>
<dbReference type="Proteomes" id="UP000013827">
    <property type="component" value="Unassembled WGS sequence"/>
</dbReference>
<evidence type="ECO:0000256" key="1">
    <source>
        <dbReference type="ARBA" id="ARBA00007358"/>
    </source>
</evidence>
<dbReference type="HOGENOM" id="CLU_007207_0_0_1"/>
<dbReference type="RefSeq" id="XP_005763823.1">
    <property type="nucleotide sequence ID" value="XM_005763766.1"/>
</dbReference>
<evidence type="ECO:0000256" key="3">
    <source>
        <dbReference type="ARBA" id="ARBA00023027"/>
    </source>
</evidence>
<dbReference type="InterPro" id="IPR039697">
    <property type="entry name" value="Alcohol_dehydrogenase_Fe"/>
</dbReference>
<dbReference type="CDD" id="cd08194">
    <property type="entry name" value="Fe-ADH-like"/>
    <property type="match status" value="1"/>
</dbReference>